<protein>
    <submittedName>
        <fullName evidence="1">Uncharacterized protein</fullName>
    </submittedName>
</protein>
<proteinExistence type="predicted"/>
<dbReference type="OrthoDB" id="70905at2157"/>
<name>A0A328PGU2_9EURY</name>
<dbReference type="AlphaFoldDB" id="A0A328PGU2"/>
<dbReference type="PROSITE" id="PS51257">
    <property type="entry name" value="PROKAR_LIPOPROTEIN"/>
    <property type="match status" value="1"/>
</dbReference>
<evidence type="ECO:0000313" key="2">
    <source>
        <dbReference type="Proteomes" id="UP000249782"/>
    </source>
</evidence>
<comment type="caution">
    <text evidence="1">The sequence shown here is derived from an EMBL/GenBank/DDBJ whole genome shotgun (WGS) entry which is preliminary data.</text>
</comment>
<organism evidence="1 2">
    <name type="scientific">Methanothermobacter tenebrarum</name>
    <dbReference type="NCBI Taxonomy" id="680118"/>
    <lineage>
        <taxon>Archaea</taxon>
        <taxon>Methanobacteriati</taxon>
        <taxon>Methanobacteriota</taxon>
        <taxon>Methanomada group</taxon>
        <taxon>Methanobacteria</taxon>
        <taxon>Methanobacteriales</taxon>
        <taxon>Methanobacteriaceae</taxon>
        <taxon>Methanothermobacter</taxon>
    </lineage>
</organism>
<gene>
    <name evidence="1" type="ORF">DPC56_07190</name>
</gene>
<dbReference type="RefSeq" id="WP_112094398.1">
    <property type="nucleotide sequence ID" value="NZ_QLOE01000010.1"/>
</dbReference>
<evidence type="ECO:0000313" key="1">
    <source>
        <dbReference type="EMBL" id="RAO78634.1"/>
    </source>
</evidence>
<dbReference type="Proteomes" id="UP000249782">
    <property type="component" value="Unassembled WGS sequence"/>
</dbReference>
<sequence length="137" mass="14825">MKAIVPIILLVVLTVAVCGCTSTSDTGTSSGGDLKVEGLEIIPEGYGFYSIKGKITPSRDFDYLEIVLKWYDAEGNVIQTDPLAWNINNAKAGQPIKFSTYSYIDTGTPAKVDLMIFEDPFSGGDESSAIYKTTLKL</sequence>
<dbReference type="EMBL" id="QLOE01000010">
    <property type="protein sequence ID" value="RAO78634.1"/>
    <property type="molecule type" value="Genomic_DNA"/>
</dbReference>
<accession>A0A328PGU2</accession>
<keyword evidence="2" id="KW-1185">Reference proteome</keyword>
<reference evidence="1 2" key="1">
    <citation type="submission" date="2018-06" db="EMBL/GenBank/DDBJ databases">
        <title>Draft genome sequence of hyperthermophilic methanogen Methanothermobacter tenebrarum sp. MCM-B 1447.</title>
        <authorList>
            <person name="Pore S.D."/>
            <person name="Dagar S."/>
            <person name="Dhakephalkar P.K."/>
        </authorList>
    </citation>
    <scope>NUCLEOTIDE SEQUENCE [LARGE SCALE GENOMIC DNA]</scope>
    <source>
        <strain evidence="1 2">MCM B 1447</strain>
    </source>
</reference>